<name>A0ABT7FID0_9RHOB</name>
<proteinExistence type="predicted"/>
<evidence type="ECO:0000256" key="2">
    <source>
        <dbReference type="SAM" id="Phobius"/>
    </source>
</evidence>
<feature type="region of interest" description="Disordered" evidence="1">
    <location>
        <begin position="97"/>
        <end position="118"/>
    </location>
</feature>
<gene>
    <name evidence="3" type="primary">mnhG</name>
    <name evidence="3" type="ORF">QO034_17515</name>
</gene>
<keyword evidence="2" id="KW-0472">Membrane</keyword>
<reference evidence="3 4" key="1">
    <citation type="submission" date="2023-05" db="EMBL/GenBank/DDBJ databases">
        <title>Sedimentitalea sp. nov. JM2-8.</title>
        <authorList>
            <person name="Huang J."/>
        </authorList>
    </citation>
    <scope>NUCLEOTIDE SEQUENCE [LARGE SCALE GENOMIC DNA]</scope>
    <source>
        <strain evidence="3 4">JM2-8</strain>
    </source>
</reference>
<dbReference type="PANTHER" id="PTHR34703">
    <property type="entry name" value="ANTIPORTER SUBUNIT MNHG2-RELATED"/>
    <property type="match status" value="1"/>
</dbReference>
<dbReference type="Pfam" id="PF03334">
    <property type="entry name" value="PhaG_MnhG_YufB"/>
    <property type="match status" value="1"/>
</dbReference>
<organism evidence="3 4">
    <name type="scientific">Sedimentitalea xiamensis</name>
    <dbReference type="NCBI Taxonomy" id="3050037"/>
    <lineage>
        <taxon>Bacteria</taxon>
        <taxon>Pseudomonadati</taxon>
        <taxon>Pseudomonadota</taxon>
        <taxon>Alphaproteobacteria</taxon>
        <taxon>Rhodobacterales</taxon>
        <taxon>Paracoccaceae</taxon>
        <taxon>Sedimentitalea</taxon>
    </lineage>
</organism>
<evidence type="ECO:0000313" key="4">
    <source>
        <dbReference type="Proteomes" id="UP001227126"/>
    </source>
</evidence>
<feature type="transmembrane region" description="Helical" evidence="2">
    <location>
        <begin position="7"/>
        <end position="28"/>
    </location>
</feature>
<sequence>MDTVIQVLSWVCIVSGSFFAIVGAVGILRFPDFWSRLHAASISDSAGVILLLVGMALQAGLTLVSVKLGLILLFLFITGPTSTHAVANAALVSGLKPRRSSVDANDPKTPEDDKAGSR</sequence>
<dbReference type="RefSeq" id="WP_284486818.1">
    <property type="nucleotide sequence ID" value="NZ_JASNJE010000026.1"/>
</dbReference>
<protein>
    <submittedName>
        <fullName evidence="3">Monovalent cation/H(+) antiporter subunit G</fullName>
    </submittedName>
</protein>
<dbReference type="InterPro" id="IPR005133">
    <property type="entry name" value="PhaG_MnhG_YufB"/>
</dbReference>
<keyword evidence="4" id="KW-1185">Reference proteome</keyword>
<evidence type="ECO:0000313" key="3">
    <source>
        <dbReference type="EMBL" id="MDK3074890.1"/>
    </source>
</evidence>
<feature type="compositionally biased region" description="Basic and acidic residues" evidence="1">
    <location>
        <begin position="105"/>
        <end position="118"/>
    </location>
</feature>
<dbReference type="EMBL" id="JASNJE010000026">
    <property type="protein sequence ID" value="MDK3074890.1"/>
    <property type="molecule type" value="Genomic_DNA"/>
</dbReference>
<accession>A0ABT7FID0</accession>
<dbReference type="PANTHER" id="PTHR34703:SF1">
    <property type="entry name" value="ANTIPORTER SUBUNIT MNHG2-RELATED"/>
    <property type="match status" value="1"/>
</dbReference>
<dbReference type="Proteomes" id="UP001227126">
    <property type="component" value="Unassembled WGS sequence"/>
</dbReference>
<feature type="transmembrane region" description="Helical" evidence="2">
    <location>
        <begin position="48"/>
        <end position="77"/>
    </location>
</feature>
<comment type="caution">
    <text evidence="3">The sequence shown here is derived from an EMBL/GenBank/DDBJ whole genome shotgun (WGS) entry which is preliminary data.</text>
</comment>
<keyword evidence="2" id="KW-1133">Transmembrane helix</keyword>
<dbReference type="NCBIfam" id="TIGR01300">
    <property type="entry name" value="CPA3_mnhG_phaG"/>
    <property type="match status" value="1"/>
</dbReference>
<evidence type="ECO:0000256" key="1">
    <source>
        <dbReference type="SAM" id="MobiDB-lite"/>
    </source>
</evidence>
<keyword evidence="2" id="KW-0812">Transmembrane</keyword>